<dbReference type="PANTHER" id="PTHR43103:SF3">
    <property type="entry name" value="ADP-L-GLYCERO-D-MANNO-HEPTOSE-6-EPIMERASE"/>
    <property type="match status" value="1"/>
</dbReference>
<dbReference type="SUPFAM" id="SSF51735">
    <property type="entry name" value="NAD(P)-binding Rossmann-fold domains"/>
    <property type="match status" value="1"/>
</dbReference>
<evidence type="ECO:0000256" key="2">
    <source>
        <dbReference type="ARBA" id="ARBA00023277"/>
    </source>
</evidence>
<dbReference type="InterPro" id="IPR050005">
    <property type="entry name" value="DenD"/>
</dbReference>
<dbReference type="RefSeq" id="WP_154172540.1">
    <property type="nucleotide sequence ID" value="NZ_WJXZ01000001.1"/>
</dbReference>
<dbReference type="Pfam" id="PF01370">
    <property type="entry name" value="Epimerase"/>
    <property type="match status" value="1"/>
</dbReference>
<evidence type="ECO:0000259" key="3">
    <source>
        <dbReference type="Pfam" id="PF01370"/>
    </source>
</evidence>
<dbReference type="InterPro" id="IPR036291">
    <property type="entry name" value="NAD(P)-bd_dom_sf"/>
</dbReference>
<keyword evidence="5" id="KW-1185">Reference proteome</keyword>
<feature type="domain" description="NAD-dependent epimerase/dehydratase" evidence="3">
    <location>
        <begin position="3"/>
        <end position="198"/>
    </location>
</feature>
<proteinExistence type="predicted"/>
<reference evidence="4 5" key="1">
    <citation type="journal article" date="2018" name="Antonie Van Leeuwenhoek">
        <title>Larkinella terrae sp. nov., isolated from soil on Jeju Island, South Korea.</title>
        <authorList>
            <person name="Ten L.N."/>
            <person name="Jeon J."/>
            <person name="Park S.J."/>
            <person name="Park S."/>
            <person name="Lee S.Y."/>
            <person name="Kim M.K."/>
            <person name="Jung H.Y."/>
        </authorList>
    </citation>
    <scope>NUCLEOTIDE SEQUENCE [LARGE SCALE GENOMIC DNA]</scope>
    <source>
        <strain evidence="4 5">KCTC 52001</strain>
    </source>
</reference>
<dbReference type="Gene3D" id="3.90.25.10">
    <property type="entry name" value="UDP-galactose 4-epimerase, domain 1"/>
    <property type="match status" value="1"/>
</dbReference>
<dbReference type="Proteomes" id="UP000441754">
    <property type="component" value="Unassembled WGS sequence"/>
</dbReference>
<comment type="caution">
    <text evidence="4">The sequence shown here is derived from an EMBL/GenBank/DDBJ whole genome shotgun (WGS) entry which is preliminary data.</text>
</comment>
<dbReference type="NCBIfam" id="NF043036">
    <property type="entry name" value="ErythonDh"/>
    <property type="match status" value="1"/>
</dbReference>
<protein>
    <submittedName>
        <fullName evidence="4">NAD-dependent epimerase/dehydratase family protein</fullName>
    </submittedName>
</protein>
<keyword evidence="1" id="KW-0521">NADP</keyword>
<keyword evidence="2" id="KW-0119">Carbohydrate metabolism</keyword>
<dbReference type="EMBL" id="WJXZ01000001">
    <property type="protein sequence ID" value="MRS60012.1"/>
    <property type="molecule type" value="Genomic_DNA"/>
</dbReference>
<dbReference type="Gene3D" id="3.40.50.720">
    <property type="entry name" value="NAD(P)-binding Rossmann-like Domain"/>
    <property type="match status" value="1"/>
</dbReference>
<sequence length="318" mass="34158">MQIIITGGAGFLGQRLAKALLKSSLAFDELVLVDIVLPDNPGNDNRISCLQADLSKEGAAQKLIQPETGFVFHLAAVVSSQAEKEFDLGWKVNLDTTRNLLEACRHQHPGIRFVFASGMAVYGGQLPPVINEATVVTPQSSYGTQKAIAELLINDYSRKNFVDGRVLRLPTICVRPGRPNLAASSFLSSIIREPINGEKAVCPVSPDLPVLLASPDTIIENILKGATLAGADFGGWRTVNMPAVGVTVQEMLDSLERIAGKETRARVEFRPDPAINAIVSSWPGAIDNSRALGLGFNVDGPFDGFITQFIAQNEAKPD</sequence>
<evidence type="ECO:0000313" key="4">
    <source>
        <dbReference type="EMBL" id="MRS60012.1"/>
    </source>
</evidence>
<evidence type="ECO:0000256" key="1">
    <source>
        <dbReference type="ARBA" id="ARBA00022857"/>
    </source>
</evidence>
<evidence type="ECO:0000313" key="5">
    <source>
        <dbReference type="Proteomes" id="UP000441754"/>
    </source>
</evidence>
<accession>A0A7K0EE82</accession>
<dbReference type="GO" id="GO:0016491">
    <property type="term" value="F:oxidoreductase activity"/>
    <property type="evidence" value="ECO:0007669"/>
    <property type="project" value="InterPro"/>
</dbReference>
<dbReference type="AlphaFoldDB" id="A0A7K0EE82"/>
<name>A0A7K0EE82_9BACT</name>
<gene>
    <name evidence="4" type="ORF">GJJ30_01815</name>
</gene>
<dbReference type="PANTHER" id="PTHR43103">
    <property type="entry name" value="NUCLEOSIDE-DIPHOSPHATE-SUGAR EPIMERASE"/>
    <property type="match status" value="1"/>
</dbReference>
<dbReference type="CDD" id="cd05238">
    <property type="entry name" value="Gne_like_SDR_e"/>
    <property type="match status" value="1"/>
</dbReference>
<organism evidence="4 5">
    <name type="scientific">Larkinella terrae</name>
    <dbReference type="NCBI Taxonomy" id="2025311"/>
    <lineage>
        <taxon>Bacteria</taxon>
        <taxon>Pseudomonadati</taxon>
        <taxon>Bacteroidota</taxon>
        <taxon>Cytophagia</taxon>
        <taxon>Cytophagales</taxon>
        <taxon>Spirosomataceae</taxon>
        <taxon>Larkinella</taxon>
    </lineage>
</organism>
<dbReference type="InterPro" id="IPR001509">
    <property type="entry name" value="Epimerase_deHydtase"/>
</dbReference>
<dbReference type="OrthoDB" id="9779902at2"/>